<sequence length="47" mass="4925">MVFWAPIARPLQKRPATSGIAVNAKPLSSIVITDAATISATATVECR</sequence>
<name>A0A498PY81_9MYCO</name>
<reference evidence="1 2" key="1">
    <citation type="submission" date="2018-09" db="EMBL/GenBank/DDBJ databases">
        <authorList>
            <person name="Tagini F."/>
        </authorList>
    </citation>
    <scope>NUCLEOTIDE SEQUENCE [LARGE SCALE GENOMIC DNA]</scope>
    <source>
        <strain evidence="1 2">MK13</strain>
    </source>
</reference>
<dbReference type="Proteomes" id="UP000267289">
    <property type="component" value="Unassembled WGS sequence"/>
</dbReference>
<accession>A0A498PY81</accession>
<evidence type="ECO:0000313" key="1">
    <source>
        <dbReference type="EMBL" id="VBA37192.1"/>
    </source>
</evidence>
<proteinExistence type="predicted"/>
<gene>
    <name evidence="1" type="ORF">LAUMK13_01518</name>
</gene>
<keyword evidence="2" id="KW-1185">Reference proteome</keyword>
<organism evidence="1 2">
    <name type="scientific">Mycobacterium innocens</name>
    <dbReference type="NCBI Taxonomy" id="2341083"/>
    <lineage>
        <taxon>Bacteria</taxon>
        <taxon>Bacillati</taxon>
        <taxon>Actinomycetota</taxon>
        <taxon>Actinomycetes</taxon>
        <taxon>Mycobacteriales</taxon>
        <taxon>Mycobacteriaceae</taxon>
        <taxon>Mycobacterium</taxon>
    </lineage>
</organism>
<dbReference type="AlphaFoldDB" id="A0A498PY81"/>
<evidence type="ECO:0000313" key="2">
    <source>
        <dbReference type="Proteomes" id="UP000267289"/>
    </source>
</evidence>
<dbReference type="EMBL" id="UPHQ01000060">
    <property type="protein sequence ID" value="VBA37192.1"/>
    <property type="molecule type" value="Genomic_DNA"/>
</dbReference>
<protein>
    <submittedName>
        <fullName evidence="1">Uncharacterized protein</fullName>
    </submittedName>
</protein>